<gene>
    <name evidence="9" type="ORF">A1O5_06275</name>
</gene>
<dbReference type="PANTHER" id="PTHR48022:SF11">
    <property type="entry name" value="MONOSACCHARIDE TRANSPORTER (HXT8), PUTATIVE (AFU_ORTHOLOGUE AFUA_2G08120)-RELATED"/>
    <property type="match status" value="1"/>
</dbReference>
<feature type="transmembrane region" description="Helical" evidence="7">
    <location>
        <begin position="21"/>
        <end position="41"/>
    </location>
</feature>
<evidence type="ECO:0000256" key="4">
    <source>
        <dbReference type="ARBA" id="ARBA00022692"/>
    </source>
</evidence>
<evidence type="ECO:0000256" key="3">
    <source>
        <dbReference type="ARBA" id="ARBA00022448"/>
    </source>
</evidence>
<dbReference type="eggNOG" id="KOG0254">
    <property type="taxonomic scope" value="Eukaryota"/>
</dbReference>
<feature type="transmembrane region" description="Helical" evidence="7">
    <location>
        <begin position="61"/>
        <end position="83"/>
    </location>
</feature>
<keyword evidence="6 7" id="KW-0472">Membrane</keyword>
<dbReference type="Proteomes" id="UP000019471">
    <property type="component" value="Unassembled WGS sequence"/>
</dbReference>
<keyword evidence="3" id="KW-0813">Transport</keyword>
<comment type="similarity">
    <text evidence="2">Belongs to the major facilitator superfamily. Sugar transporter (TC 2.A.1.1) family.</text>
</comment>
<evidence type="ECO:0000256" key="7">
    <source>
        <dbReference type="SAM" id="Phobius"/>
    </source>
</evidence>
<feature type="transmembrane region" description="Helical" evidence="7">
    <location>
        <begin position="280"/>
        <end position="303"/>
    </location>
</feature>
<evidence type="ECO:0000256" key="6">
    <source>
        <dbReference type="ARBA" id="ARBA00023136"/>
    </source>
</evidence>
<protein>
    <recommendedName>
        <fullName evidence="8">Major facilitator superfamily (MFS) profile domain-containing protein</fullName>
    </recommendedName>
</protein>
<feature type="transmembrane region" description="Helical" evidence="7">
    <location>
        <begin position="315"/>
        <end position="335"/>
    </location>
</feature>
<feature type="transmembrane region" description="Helical" evidence="7">
    <location>
        <begin position="413"/>
        <end position="429"/>
    </location>
</feature>
<evidence type="ECO:0000313" key="10">
    <source>
        <dbReference type="Proteomes" id="UP000019471"/>
    </source>
</evidence>
<dbReference type="OrthoDB" id="6612291at2759"/>
<evidence type="ECO:0000256" key="5">
    <source>
        <dbReference type="ARBA" id="ARBA00022989"/>
    </source>
</evidence>
<dbReference type="PRINTS" id="PR00171">
    <property type="entry name" value="SUGRTRNSPORT"/>
</dbReference>
<feature type="domain" description="Major facilitator superfamily (MFS) profile" evidence="8">
    <location>
        <begin position="22"/>
        <end position="466"/>
    </location>
</feature>
<proteinExistence type="inferred from homology"/>
<feature type="transmembrane region" description="Helical" evidence="7">
    <location>
        <begin position="347"/>
        <end position="368"/>
    </location>
</feature>
<feature type="transmembrane region" description="Helical" evidence="7">
    <location>
        <begin position="153"/>
        <end position="176"/>
    </location>
</feature>
<evidence type="ECO:0000313" key="9">
    <source>
        <dbReference type="EMBL" id="EXJ70207.1"/>
    </source>
</evidence>
<dbReference type="PROSITE" id="PS50850">
    <property type="entry name" value="MFS"/>
    <property type="match status" value="1"/>
</dbReference>
<dbReference type="InterPro" id="IPR020846">
    <property type="entry name" value="MFS_dom"/>
</dbReference>
<dbReference type="HOGENOM" id="CLU_001265_30_13_1"/>
<dbReference type="InterPro" id="IPR003663">
    <property type="entry name" value="Sugar/inositol_transpt"/>
</dbReference>
<dbReference type="SUPFAM" id="SSF103473">
    <property type="entry name" value="MFS general substrate transporter"/>
    <property type="match status" value="1"/>
</dbReference>
<feature type="transmembrane region" description="Helical" evidence="7">
    <location>
        <begin position="188"/>
        <end position="209"/>
    </location>
</feature>
<dbReference type="PANTHER" id="PTHR48022">
    <property type="entry name" value="PLASTIDIC GLUCOSE TRANSPORTER 4"/>
    <property type="match status" value="1"/>
</dbReference>
<dbReference type="Gene3D" id="1.20.1250.20">
    <property type="entry name" value="MFS general substrate transporter like domains"/>
    <property type="match status" value="1"/>
</dbReference>
<dbReference type="InterPro" id="IPR050360">
    <property type="entry name" value="MFS_Sugar_Transporters"/>
</dbReference>
<dbReference type="GO" id="GO:0005351">
    <property type="term" value="F:carbohydrate:proton symporter activity"/>
    <property type="evidence" value="ECO:0007669"/>
    <property type="project" value="TreeGrafter"/>
</dbReference>
<feature type="transmembrane region" description="Helical" evidence="7">
    <location>
        <begin position="374"/>
        <end position="392"/>
    </location>
</feature>
<dbReference type="RefSeq" id="XP_007745059.1">
    <property type="nucleotide sequence ID" value="XM_007746869.1"/>
</dbReference>
<dbReference type="InterPro" id="IPR005828">
    <property type="entry name" value="MFS_sugar_transport-like"/>
</dbReference>
<evidence type="ECO:0000256" key="2">
    <source>
        <dbReference type="ARBA" id="ARBA00010992"/>
    </source>
</evidence>
<evidence type="ECO:0000259" key="8">
    <source>
        <dbReference type="PROSITE" id="PS50850"/>
    </source>
</evidence>
<keyword evidence="5 7" id="KW-1133">Transmembrane helix</keyword>
<dbReference type="InterPro" id="IPR036259">
    <property type="entry name" value="MFS_trans_sf"/>
</dbReference>
<dbReference type="GO" id="GO:0016020">
    <property type="term" value="C:membrane"/>
    <property type="evidence" value="ECO:0007669"/>
    <property type="project" value="UniProtKB-SubCell"/>
</dbReference>
<keyword evidence="4 7" id="KW-0812">Transmembrane</keyword>
<keyword evidence="10" id="KW-1185">Reference proteome</keyword>
<dbReference type="EMBL" id="AMGX01000009">
    <property type="protein sequence ID" value="EXJ70207.1"/>
    <property type="molecule type" value="Genomic_DNA"/>
</dbReference>
<name>W9WPT9_9EURO</name>
<dbReference type="AlphaFoldDB" id="W9WPT9"/>
<organism evidence="9 10">
    <name type="scientific">Cladophialophora psammophila CBS 110553</name>
    <dbReference type="NCBI Taxonomy" id="1182543"/>
    <lineage>
        <taxon>Eukaryota</taxon>
        <taxon>Fungi</taxon>
        <taxon>Dikarya</taxon>
        <taxon>Ascomycota</taxon>
        <taxon>Pezizomycotina</taxon>
        <taxon>Eurotiomycetes</taxon>
        <taxon>Chaetothyriomycetidae</taxon>
        <taxon>Chaetothyriales</taxon>
        <taxon>Herpotrichiellaceae</taxon>
        <taxon>Cladophialophora</taxon>
    </lineage>
</organism>
<dbReference type="GeneID" id="19190986"/>
<reference evidence="9 10" key="1">
    <citation type="submission" date="2013-03" db="EMBL/GenBank/DDBJ databases">
        <title>The Genome Sequence of Cladophialophora psammophila CBS 110553.</title>
        <authorList>
            <consortium name="The Broad Institute Genomics Platform"/>
            <person name="Cuomo C."/>
            <person name="de Hoog S."/>
            <person name="Gorbushina A."/>
            <person name="Walker B."/>
            <person name="Young S.K."/>
            <person name="Zeng Q."/>
            <person name="Gargeya S."/>
            <person name="Fitzgerald M."/>
            <person name="Haas B."/>
            <person name="Abouelleil A."/>
            <person name="Allen A.W."/>
            <person name="Alvarado L."/>
            <person name="Arachchi H.M."/>
            <person name="Berlin A.M."/>
            <person name="Chapman S.B."/>
            <person name="Gainer-Dewar J."/>
            <person name="Goldberg J."/>
            <person name="Griggs A."/>
            <person name="Gujja S."/>
            <person name="Hansen M."/>
            <person name="Howarth C."/>
            <person name="Imamovic A."/>
            <person name="Ireland A."/>
            <person name="Larimer J."/>
            <person name="McCowan C."/>
            <person name="Murphy C."/>
            <person name="Pearson M."/>
            <person name="Poon T.W."/>
            <person name="Priest M."/>
            <person name="Roberts A."/>
            <person name="Saif S."/>
            <person name="Shea T."/>
            <person name="Sisk P."/>
            <person name="Sykes S."/>
            <person name="Wortman J."/>
            <person name="Nusbaum C."/>
            <person name="Birren B."/>
        </authorList>
    </citation>
    <scope>NUCLEOTIDE SEQUENCE [LARGE SCALE GENOMIC DNA]</scope>
    <source>
        <strain evidence="9 10">CBS 110553</strain>
    </source>
</reference>
<feature type="transmembrane region" description="Helical" evidence="7">
    <location>
        <begin position="95"/>
        <end position="115"/>
    </location>
</feature>
<comment type="subcellular location">
    <subcellularLocation>
        <location evidence="1">Membrane</location>
        <topology evidence="1">Multi-pass membrane protein</topology>
    </subcellularLocation>
</comment>
<sequence>MAYTLEEGTNRQHVFTAYIGFMLLILGSGSISYGYTAAIIGTTLGQPSFINYFDLATRSNASALIGSLNGVFQAGGVIGTLLLPMIADRYGRRMACIVPSIIIIIISQALLAGSVDVAMFIVFRLFAGFGCYATAAIVPLMMSEIVPPRFRGACVDVMGVGLNVGYATAGWLGYGFSFWNGKGSGNAWHVPLALGCFFPLVFLTGISFLPESPSWLCMKGCENEAEEVLKCLHKHHSDPAGDLARAEFFQVREQLELDSRLDNSWYRLFTKPSYRKRAGLAMLTMFTTQTSGVLLITNYAPLIFSTMGLDTHGQLLILALLVTIGIVENALAMLLVDRFPRPKYMAVGMMGCVAAFATEAGLVAQYAGSNNGNALRAGIAMMFVFGVFYSFGIDGPQFCYLTEIFPSHLRAKGVSLGVATFSLTNIIWLQAAPTAFANIGWKFYLCLVIPSFFLALIMWFCYPDTRGKPLEEIAAVFGDDDEVAVRQADVEIDMVTHEIHAKGGRAALTIEDTSAVHYDGEK</sequence>
<dbReference type="Pfam" id="PF00083">
    <property type="entry name" value="Sugar_tr"/>
    <property type="match status" value="1"/>
</dbReference>
<comment type="caution">
    <text evidence="9">The sequence shown here is derived from an EMBL/GenBank/DDBJ whole genome shotgun (WGS) entry which is preliminary data.</text>
</comment>
<accession>W9WPT9</accession>
<feature type="transmembrane region" description="Helical" evidence="7">
    <location>
        <begin position="441"/>
        <end position="462"/>
    </location>
</feature>
<feature type="transmembrane region" description="Helical" evidence="7">
    <location>
        <begin position="121"/>
        <end position="141"/>
    </location>
</feature>
<evidence type="ECO:0000256" key="1">
    <source>
        <dbReference type="ARBA" id="ARBA00004141"/>
    </source>
</evidence>